<accession>A0A5S9IHN6</accession>
<evidence type="ECO:0000313" key="3">
    <source>
        <dbReference type="Proteomes" id="UP000326354"/>
    </source>
</evidence>
<dbReference type="Pfam" id="PF04187">
    <property type="entry name" value="Cofac_haem_bdg"/>
    <property type="match status" value="1"/>
</dbReference>
<organism evidence="2 3">
    <name type="scientific">Uabimicrobium amorphum</name>
    <dbReference type="NCBI Taxonomy" id="2596890"/>
    <lineage>
        <taxon>Bacteria</taxon>
        <taxon>Pseudomonadati</taxon>
        <taxon>Planctomycetota</taxon>
        <taxon>Candidatus Uabimicrobiia</taxon>
        <taxon>Candidatus Uabimicrobiales</taxon>
        <taxon>Candidatus Uabimicrobiaceae</taxon>
        <taxon>Candidatus Uabimicrobium</taxon>
    </lineage>
</organism>
<dbReference type="Proteomes" id="UP000326354">
    <property type="component" value="Chromosome"/>
</dbReference>
<reference evidence="2 3" key="1">
    <citation type="submission" date="2019-08" db="EMBL/GenBank/DDBJ databases">
        <title>Complete genome sequence of Candidatus Uab amorphum.</title>
        <authorList>
            <person name="Shiratori T."/>
            <person name="Suzuki S."/>
            <person name="Kakizawa Y."/>
            <person name="Ishida K."/>
        </authorList>
    </citation>
    <scope>NUCLEOTIDE SEQUENCE [LARGE SCALE GENOMIC DNA]</scope>
    <source>
        <strain evidence="2 3">SRT547</strain>
    </source>
</reference>
<feature type="domain" description="Haem-binding uptake Tiki superfamily ChaN" evidence="1">
    <location>
        <begin position="39"/>
        <end position="240"/>
    </location>
</feature>
<dbReference type="RefSeq" id="WP_151966034.1">
    <property type="nucleotide sequence ID" value="NZ_AP019860.1"/>
</dbReference>
<dbReference type="EMBL" id="AP019860">
    <property type="protein sequence ID" value="BBM81767.1"/>
    <property type="molecule type" value="Genomic_DNA"/>
</dbReference>
<protein>
    <recommendedName>
        <fullName evidence="1">Haem-binding uptake Tiki superfamily ChaN domain-containing protein</fullName>
    </recommendedName>
</protein>
<dbReference type="CDD" id="cd14727">
    <property type="entry name" value="ChanN-like"/>
    <property type="match status" value="1"/>
</dbReference>
<dbReference type="InterPro" id="IPR007314">
    <property type="entry name" value="Cofac_haem-bd_dom"/>
</dbReference>
<proteinExistence type="predicted"/>
<sequence length="299" mass="34343">MKKLFMVILIIASTIVAEEWPKIYNSNSKGWMDWDKLEQQMLDSKVIYVGELHDHVWGHKIELMLLEKLFSKNAKVAIALEMFERDTQHILDGYLTEQLTEAFFLKNSRPWGNYQSDYRPLIEFCKLYRLPALAMNVPRRYASFVAKDKEKALATMPDTEKSYMASEIKALKGKYRDKFYEVMGGHVPPALVERYYRSQCLKDDTMAESIVQFLKEKPDTTVISYTGAFHSDESLGVVEKVSALSPKTKKIVISIVPVSSAKFDPSEHSHKGDFILFAPANDSKRSEMATQVLHKLQNN</sequence>
<dbReference type="Gene3D" id="3.40.50.11550">
    <property type="match status" value="1"/>
</dbReference>
<name>A0A5S9IHN6_UABAM</name>
<evidence type="ECO:0000313" key="2">
    <source>
        <dbReference type="EMBL" id="BBM81767.1"/>
    </source>
</evidence>
<gene>
    <name evidence="2" type="ORF">UABAM_00106</name>
</gene>
<dbReference type="OrthoDB" id="1680202at2"/>
<evidence type="ECO:0000259" key="1">
    <source>
        <dbReference type="Pfam" id="PF04187"/>
    </source>
</evidence>
<dbReference type="KEGG" id="uam:UABAM_00106"/>
<dbReference type="SUPFAM" id="SSF159501">
    <property type="entry name" value="EreA/ChaN-like"/>
    <property type="match status" value="1"/>
</dbReference>
<keyword evidence="3" id="KW-1185">Reference proteome</keyword>
<dbReference type="AlphaFoldDB" id="A0A5S9IHN6"/>